<name>A0A516KG34_9BACI</name>
<organism evidence="3 4">
    <name type="scientific">Radiobacillus deserti</name>
    <dbReference type="NCBI Taxonomy" id="2594883"/>
    <lineage>
        <taxon>Bacteria</taxon>
        <taxon>Bacillati</taxon>
        <taxon>Bacillota</taxon>
        <taxon>Bacilli</taxon>
        <taxon>Bacillales</taxon>
        <taxon>Bacillaceae</taxon>
        <taxon>Radiobacillus</taxon>
    </lineage>
</organism>
<feature type="domain" description="Glycosyltransferase subfamily 4-like N-terminal" evidence="2">
    <location>
        <begin position="14"/>
        <end position="177"/>
    </location>
</feature>
<dbReference type="Gene3D" id="3.40.50.2000">
    <property type="entry name" value="Glycogen Phosphorylase B"/>
    <property type="match status" value="2"/>
</dbReference>
<reference evidence="3 4" key="1">
    <citation type="submission" date="2019-07" db="EMBL/GenBank/DDBJ databases">
        <authorList>
            <person name="Li J."/>
        </authorList>
    </citation>
    <scope>NUCLEOTIDE SEQUENCE [LARGE SCALE GENOMIC DNA]</scope>
    <source>
        <strain evidence="3 4">TKL69</strain>
    </source>
</reference>
<dbReference type="Proteomes" id="UP000315215">
    <property type="component" value="Chromosome"/>
</dbReference>
<evidence type="ECO:0000313" key="4">
    <source>
        <dbReference type="Proteomes" id="UP000315215"/>
    </source>
</evidence>
<keyword evidence="4" id="KW-1185">Reference proteome</keyword>
<proteinExistence type="predicted"/>
<accession>A0A516KG34</accession>
<dbReference type="InterPro" id="IPR050194">
    <property type="entry name" value="Glycosyltransferase_grp1"/>
</dbReference>
<dbReference type="RefSeq" id="WP_143893867.1">
    <property type="nucleotide sequence ID" value="NZ_CP041666.1"/>
</dbReference>
<dbReference type="InterPro" id="IPR028098">
    <property type="entry name" value="Glyco_trans_4-like_N"/>
</dbReference>
<dbReference type="SUPFAM" id="SSF53756">
    <property type="entry name" value="UDP-Glycosyltransferase/glycogen phosphorylase"/>
    <property type="match status" value="1"/>
</dbReference>
<evidence type="ECO:0000313" key="3">
    <source>
        <dbReference type="EMBL" id="QDP40365.1"/>
    </source>
</evidence>
<dbReference type="Pfam" id="PF00534">
    <property type="entry name" value="Glycos_transf_1"/>
    <property type="match status" value="1"/>
</dbReference>
<dbReference type="KEGG" id="aqt:FN924_09350"/>
<evidence type="ECO:0000259" key="1">
    <source>
        <dbReference type="Pfam" id="PF00534"/>
    </source>
</evidence>
<feature type="domain" description="Glycosyl transferase family 1" evidence="1">
    <location>
        <begin position="191"/>
        <end position="349"/>
    </location>
</feature>
<dbReference type="PANTHER" id="PTHR45947">
    <property type="entry name" value="SULFOQUINOVOSYL TRANSFERASE SQD2"/>
    <property type="match status" value="1"/>
</dbReference>
<dbReference type="EMBL" id="CP041666">
    <property type="protein sequence ID" value="QDP40365.1"/>
    <property type="molecule type" value="Genomic_DNA"/>
</dbReference>
<dbReference type="CDD" id="cd03814">
    <property type="entry name" value="GT4-like"/>
    <property type="match status" value="1"/>
</dbReference>
<dbReference type="InterPro" id="IPR001296">
    <property type="entry name" value="Glyco_trans_1"/>
</dbReference>
<gene>
    <name evidence="3" type="ORF">FN924_09350</name>
</gene>
<dbReference type="OrthoDB" id="9802525at2"/>
<dbReference type="PANTHER" id="PTHR45947:SF3">
    <property type="entry name" value="SULFOQUINOVOSYL TRANSFERASE SQD2"/>
    <property type="match status" value="1"/>
</dbReference>
<keyword evidence="3" id="KW-0808">Transferase</keyword>
<sequence length="380" mass="43666">MRIAIFSDTYAPEINGVARTLKRYTDYLEKRGIEYRLFVPNVSTPVPTVPQVQRLSSIPFLLYPDCRLALPNPHIKHTLEQFKPTLIHIATPINIGLYGLHYGKKNGIPMVASYHTNFDDYLEYYHLSLLNKLLWKYMHWFHRSFDKVFVPSKSTKEKLLQNQIHDNIELWGRGVNHQMYTPNKRSSEVVKAKYQIKEKNLILYVGRIAPEKDIHIVLETFYSLPEHIRKDAHLIIVGDGPLFDTLSEQHQEQITWTGFMEGEQLAEVYASSDVFLFPSPTETFGNVVLEALSSGLPVIGANAGGVQHLVKEGKTGFLCEPKKVNQFARQTSILLENSDLRSAFSYSARAYAKTISWDEIFDQLLESFKDVLYKKKRISA</sequence>
<dbReference type="Pfam" id="PF13439">
    <property type="entry name" value="Glyco_transf_4"/>
    <property type="match status" value="1"/>
</dbReference>
<dbReference type="AlphaFoldDB" id="A0A516KG34"/>
<evidence type="ECO:0000259" key="2">
    <source>
        <dbReference type="Pfam" id="PF13439"/>
    </source>
</evidence>
<protein>
    <submittedName>
        <fullName evidence="3">Glycosyltransferase family 1 protein</fullName>
    </submittedName>
</protein>
<dbReference type="GO" id="GO:0016758">
    <property type="term" value="F:hexosyltransferase activity"/>
    <property type="evidence" value="ECO:0007669"/>
    <property type="project" value="TreeGrafter"/>
</dbReference>